<keyword evidence="5" id="KW-1185">Reference proteome</keyword>
<name>A0AAV1NQC5_SCOSC</name>
<keyword evidence="3" id="KW-0732">Signal</keyword>
<feature type="signal peptide" evidence="3">
    <location>
        <begin position="1"/>
        <end position="16"/>
    </location>
</feature>
<evidence type="ECO:0000256" key="2">
    <source>
        <dbReference type="SAM" id="MobiDB-lite"/>
    </source>
</evidence>
<evidence type="ECO:0000313" key="5">
    <source>
        <dbReference type="Proteomes" id="UP001314229"/>
    </source>
</evidence>
<accession>A0AAV1NQC5</accession>
<evidence type="ECO:0000313" key="4">
    <source>
        <dbReference type="EMBL" id="CAK6960692.1"/>
    </source>
</evidence>
<organism evidence="4 5">
    <name type="scientific">Scomber scombrus</name>
    <name type="common">Atlantic mackerel</name>
    <name type="synonym">Scomber vernalis</name>
    <dbReference type="NCBI Taxonomy" id="13677"/>
    <lineage>
        <taxon>Eukaryota</taxon>
        <taxon>Metazoa</taxon>
        <taxon>Chordata</taxon>
        <taxon>Craniata</taxon>
        <taxon>Vertebrata</taxon>
        <taxon>Euteleostomi</taxon>
        <taxon>Actinopterygii</taxon>
        <taxon>Neopterygii</taxon>
        <taxon>Teleostei</taxon>
        <taxon>Neoteleostei</taxon>
        <taxon>Acanthomorphata</taxon>
        <taxon>Pelagiaria</taxon>
        <taxon>Scombriformes</taxon>
        <taxon>Scombridae</taxon>
        <taxon>Scomber</taxon>
    </lineage>
</organism>
<dbReference type="EMBL" id="CAWUFR010000045">
    <property type="protein sequence ID" value="CAK6960692.1"/>
    <property type="molecule type" value="Genomic_DNA"/>
</dbReference>
<proteinExistence type="predicted"/>
<comment type="caution">
    <text evidence="4">The sequence shown here is derived from an EMBL/GenBank/DDBJ whole genome shotgun (WGS) entry which is preliminary data.</text>
</comment>
<feature type="coiled-coil region" evidence="1">
    <location>
        <begin position="117"/>
        <end position="144"/>
    </location>
</feature>
<sequence length="170" mass="19218">MKLLIALFGLSVAVMSVMIFQAARQEFHLRSIKIRTEENTAEVKMKEEAIVALKTKIKQLKEAVASTSAKTEGLRKKKADTEKSTKGLDKSLLTCNTDKEEFEKKKTVKQKAITEFKADHKALKKRAEEDIKSLKQQILDRDKAICAFADTTKKEARKLCGLPDTPKKKH</sequence>
<feature type="region of interest" description="Disordered" evidence="2">
    <location>
        <begin position="65"/>
        <end position="85"/>
    </location>
</feature>
<keyword evidence="1" id="KW-0175">Coiled coil</keyword>
<protein>
    <submittedName>
        <fullName evidence="4">Uncharacterized protein si:dkey-87o1.2</fullName>
    </submittedName>
</protein>
<gene>
    <name evidence="4" type="ORF">FSCOSCO3_A019120</name>
</gene>
<dbReference type="AlphaFoldDB" id="A0AAV1NQC5"/>
<evidence type="ECO:0000256" key="1">
    <source>
        <dbReference type="SAM" id="Coils"/>
    </source>
</evidence>
<feature type="chain" id="PRO_5043976516" evidence="3">
    <location>
        <begin position="17"/>
        <end position="170"/>
    </location>
</feature>
<evidence type="ECO:0000256" key="3">
    <source>
        <dbReference type="SAM" id="SignalP"/>
    </source>
</evidence>
<reference evidence="4 5" key="1">
    <citation type="submission" date="2024-01" db="EMBL/GenBank/DDBJ databases">
        <authorList>
            <person name="Alioto T."/>
            <person name="Alioto T."/>
            <person name="Gomez Garrido J."/>
        </authorList>
    </citation>
    <scope>NUCLEOTIDE SEQUENCE [LARGE SCALE GENOMIC DNA]</scope>
</reference>
<dbReference type="Proteomes" id="UP001314229">
    <property type="component" value="Unassembled WGS sequence"/>
</dbReference>